<dbReference type="AlphaFoldDB" id="A0A427Y7Q6"/>
<keyword evidence="2" id="KW-1185">Reference proteome</keyword>
<comment type="caution">
    <text evidence="1">The sequence shown here is derived from an EMBL/GenBank/DDBJ whole genome shotgun (WGS) entry which is preliminary data.</text>
</comment>
<name>A0A427Y7Q6_9TREE</name>
<protein>
    <submittedName>
        <fullName evidence="1">Uncharacterized protein</fullName>
    </submittedName>
</protein>
<accession>A0A427Y7Q6</accession>
<reference evidence="1 2" key="1">
    <citation type="submission" date="2018-11" db="EMBL/GenBank/DDBJ databases">
        <title>Genome sequence of Saitozyma podzolica DSM 27192.</title>
        <authorList>
            <person name="Aliyu H."/>
            <person name="Gorte O."/>
            <person name="Ochsenreither K."/>
        </authorList>
    </citation>
    <scope>NUCLEOTIDE SEQUENCE [LARGE SCALE GENOMIC DNA]</scope>
    <source>
        <strain evidence="1 2">DSM 27192</strain>
    </source>
</reference>
<dbReference type="Proteomes" id="UP000279259">
    <property type="component" value="Unassembled WGS sequence"/>
</dbReference>
<evidence type="ECO:0000313" key="1">
    <source>
        <dbReference type="EMBL" id="RSH87135.1"/>
    </source>
</evidence>
<sequence>MGNDNLIVQILPPGPASVGAPAFRLVALINLVKEAFEGRTRAFPLTITLTPDVGRSVLLHPGTAINFTLVPSSNDNGAAVFIKSFARSPKLVSGDWLRDQLVSALETCRASGRQAVNGVDAVNDADQVGFGFRGVRGYFPPKGSYRGPHGQGSCVQQ</sequence>
<gene>
    <name evidence="1" type="ORF">EHS25_003626</name>
</gene>
<dbReference type="EMBL" id="RSCD01000018">
    <property type="protein sequence ID" value="RSH87135.1"/>
    <property type="molecule type" value="Genomic_DNA"/>
</dbReference>
<proteinExistence type="predicted"/>
<evidence type="ECO:0000313" key="2">
    <source>
        <dbReference type="Proteomes" id="UP000279259"/>
    </source>
</evidence>
<organism evidence="1 2">
    <name type="scientific">Saitozyma podzolica</name>
    <dbReference type="NCBI Taxonomy" id="1890683"/>
    <lineage>
        <taxon>Eukaryota</taxon>
        <taxon>Fungi</taxon>
        <taxon>Dikarya</taxon>
        <taxon>Basidiomycota</taxon>
        <taxon>Agaricomycotina</taxon>
        <taxon>Tremellomycetes</taxon>
        <taxon>Tremellales</taxon>
        <taxon>Trimorphomycetaceae</taxon>
        <taxon>Saitozyma</taxon>
    </lineage>
</organism>